<evidence type="ECO:0000256" key="1">
    <source>
        <dbReference type="ARBA" id="ARBA00022468"/>
    </source>
</evidence>
<feature type="non-terminal residue" evidence="4">
    <location>
        <position position="1"/>
    </location>
</feature>
<evidence type="ECO:0000313" key="4">
    <source>
        <dbReference type="EMBL" id="KAA6367369.1"/>
    </source>
</evidence>
<dbReference type="Gene3D" id="3.40.50.11210">
    <property type="entry name" value="Rap/Ran-GAP"/>
    <property type="match status" value="2"/>
</dbReference>
<feature type="compositionally biased region" description="Low complexity" evidence="2">
    <location>
        <begin position="212"/>
        <end position="232"/>
    </location>
</feature>
<feature type="domain" description="Rap-GAP" evidence="3">
    <location>
        <begin position="97"/>
        <end position="144"/>
    </location>
</feature>
<dbReference type="PANTHER" id="PTHR15711:SF22">
    <property type="entry name" value="RAP-GAP DOMAIN-CONTAINING PROTEIN"/>
    <property type="match status" value="1"/>
</dbReference>
<comment type="caution">
    <text evidence="4">The sequence shown here is derived from an EMBL/GenBank/DDBJ whole genome shotgun (WGS) entry which is preliminary data.</text>
</comment>
<feature type="domain" description="Rap-GAP" evidence="3">
    <location>
        <begin position="51"/>
        <end position="94"/>
    </location>
</feature>
<dbReference type="EMBL" id="SNRW01018404">
    <property type="protein sequence ID" value="KAA6367369.1"/>
    <property type="molecule type" value="Genomic_DNA"/>
</dbReference>
<organism evidence="4 5">
    <name type="scientific">Streblomastix strix</name>
    <dbReference type="NCBI Taxonomy" id="222440"/>
    <lineage>
        <taxon>Eukaryota</taxon>
        <taxon>Metamonada</taxon>
        <taxon>Preaxostyla</taxon>
        <taxon>Oxymonadida</taxon>
        <taxon>Streblomastigidae</taxon>
        <taxon>Streblomastix</taxon>
    </lineage>
</organism>
<dbReference type="InterPro" id="IPR035974">
    <property type="entry name" value="Rap/Ran-GAP_sf"/>
</dbReference>
<dbReference type="SUPFAM" id="SSF111347">
    <property type="entry name" value="Rap/Ran-GAP"/>
    <property type="match status" value="1"/>
</dbReference>
<dbReference type="InterPro" id="IPR000331">
    <property type="entry name" value="Rap/Ran_GAP_dom"/>
</dbReference>
<evidence type="ECO:0000259" key="3">
    <source>
        <dbReference type="Pfam" id="PF02145"/>
    </source>
</evidence>
<dbReference type="OrthoDB" id="2499658at2759"/>
<dbReference type="GO" id="GO:0005737">
    <property type="term" value="C:cytoplasm"/>
    <property type="evidence" value="ECO:0007669"/>
    <property type="project" value="TreeGrafter"/>
</dbReference>
<evidence type="ECO:0000313" key="5">
    <source>
        <dbReference type="Proteomes" id="UP000324800"/>
    </source>
</evidence>
<protein>
    <recommendedName>
        <fullName evidence="3">Rap-GAP domain-containing protein</fullName>
    </recommendedName>
</protein>
<dbReference type="Proteomes" id="UP000324800">
    <property type="component" value="Unassembled WGS sequence"/>
</dbReference>
<accession>A0A5J4UA92</accession>
<dbReference type="GO" id="GO:0005096">
    <property type="term" value="F:GTPase activator activity"/>
    <property type="evidence" value="ECO:0007669"/>
    <property type="project" value="UniProtKB-KW"/>
</dbReference>
<dbReference type="Pfam" id="PF02145">
    <property type="entry name" value="Rap_GAP"/>
    <property type="match status" value="2"/>
</dbReference>
<feature type="region of interest" description="Disordered" evidence="2">
    <location>
        <begin position="252"/>
        <end position="271"/>
    </location>
</feature>
<name>A0A5J4UA92_9EUKA</name>
<reference evidence="4 5" key="1">
    <citation type="submission" date="2019-03" db="EMBL/GenBank/DDBJ databases">
        <title>Single cell metagenomics reveals metabolic interactions within the superorganism composed of flagellate Streblomastix strix and complex community of Bacteroidetes bacteria on its surface.</title>
        <authorList>
            <person name="Treitli S.C."/>
            <person name="Kolisko M."/>
            <person name="Husnik F."/>
            <person name="Keeling P."/>
            <person name="Hampl V."/>
        </authorList>
    </citation>
    <scope>NUCLEOTIDE SEQUENCE [LARGE SCALE GENOMIC DNA]</scope>
    <source>
        <strain evidence="4">ST1C</strain>
    </source>
</reference>
<dbReference type="PANTHER" id="PTHR15711">
    <property type="entry name" value="RAP GTPASE-ACTIVATING PROTEIN"/>
    <property type="match status" value="1"/>
</dbReference>
<keyword evidence="1" id="KW-0343">GTPase activation</keyword>
<gene>
    <name evidence="4" type="ORF">EZS28_037104</name>
</gene>
<dbReference type="AlphaFoldDB" id="A0A5J4UA92"/>
<proteinExistence type="predicted"/>
<dbReference type="InterPro" id="IPR050989">
    <property type="entry name" value="Rap1_Ran_GAP"/>
</dbReference>
<feature type="region of interest" description="Disordered" evidence="2">
    <location>
        <begin position="212"/>
        <end position="233"/>
    </location>
</feature>
<sequence>ETTGSMNSLRRAFGMTPNPQTSIKLAIPTFPYEQSTKLKDDSIQDQVQILFSNKDGSAEFNQFLNFIGSRIQLQGFDGYSGDLDVSDKHLDGPFSQDHKRFIGNDNVVIVFQQPGAEPYKCYTLIGISELNEVIINVTPIKKQEALMMIKNLSEQLRILHLIKEQKKKKKEIEGQEDVFLRIKPRGSGRDEPYVEGGFSDQPETDILVTYRSTTPQQQSSSTSSEHSSSPVPIFDEDLTYRSYNNAKSDVDVDVDDSANYSDNLDERASSESDRNSFLQKLFAVEQSIWIGPRNKIRFEGMVGQEMLRIAKKVGIGQERETNACCY</sequence>
<dbReference type="GO" id="GO:0051056">
    <property type="term" value="P:regulation of small GTPase mediated signal transduction"/>
    <property type="evidence" value="ECO:0007669"/>
    <property type="project" value="InterPro"/>
</dbReference>
<evidence type="ECO:0000256" key="2">
    <source>
        <dbReference type="SAM" id="MobiDB-lite"/>
    </source>
</evidence>